<evidence type="ECO:0000313" key="2">
    <source>
        <dbReference type="Proteomes" id="UP001054837"/>
    </source>
</evidence>
<proteinExistence type="predicted"/>
<protein>
    <submittedName>
        <fullName evidence="1">Uncharacterized protein</fullName>
    </submittedName>
</protein>
<gene>
    <name evidence="1" type="ORF">CDAR_387631</name>
</gene>
<dbReference type="EMBL" id="BPLQ01009662">
    <property type="protein sequence ID" value="GIY45822.1"/>
    <property type="molecule type" value="Genomic_DNA"/>
</dbReference>
<evidence type="ECO:0000313" key="1">
    <source>
        <dbReference type="EMBL" id="GIY45822.1"/>
    </source>
</evidence>
<accession>A0AAV4TM42</accession>
<dbReference type="Proteomes" id="UP001054837">
    <property type="component" value="Unassembled WGS sequence"/>
</dbReference>
<reference evidence="1 2" key="1">
    <citation type="submission" date="2021-06" db="EMBL/GenBank/DDBJ databases">
        <title>Caerostris darwini draft genome.</title>
        <authorList>
            <person name="Kono N."/>
            <person name="Arakawa K."/>
        </authorList>
    </citation>
    <scope>NUCLEOTIDE SEQUENCE [LARGE SCALE GENOMIC DNA]</scope>
</reference>
<comment type="caution">
    <text evidence="1">The sequence shown here is derived from an EMBL/GenBank/DDBJ whole genome shotgun (WGS) entry which is preliminary data.</text>
</comment>
<sequence>MERRSHLTPELSSVHWGWGAVAFDTEDGFRTVVSGLRCERAEGGKKVRGCMILGRGVGGNQRISSALLYSSLPLGDAATELQINQERKLA</sequence>
<dbReference type="AlphaFoldDB" id="A0AAV4TM42"/>
<keyword evidence="2" id="KW-1185">Reference proteome</keyword>
<organism evidence="1 2">
    <name type="scientific">Caerostris darwini</name>
    <dbReference type="NCBI Taxonomy" id="1538125"/>
    <lineage>
        <taxon>Eukaryota</taxon>
        <taxon>Metazoa</taxon>
        <taxon>Ecdysozoa</taxon>
        <taxon>Arthropoda</taxon>
        <taxon>Chelicerata</taxon>
        <taxon>Arachnida</taxon>
        <taxon>Araneae</taxon>
        <taxon>Araneomorphae</taxon>
        <taxon>Entelegynae</taxon>
        <taxon>Araneoidea</taxon>
        <taxon>Araneidae</taxon>
        <taxon>Caerostris</taxon>
    </lineage>
</organism>
<name>A0AAV4TM42_9ARAC</name>